<dbReference type="PANTHER" id="PTHR12459">
    <property type="entry name" value="TRANSMEMBRANE PROTEIN 135-RELATED"/>
    <property type="match status" value="1"/>
</dbReference>
<evidence type="ECO:0000313" key="1">
    <source>
        <dbReference type="EMBL" id="KAG7562979.1"/>
    </source>
</evidence>
<reference evidence="1" key="1">
    <citation type="submission" date="2020-04" db="EMBL/GenBank/DDBJ databases">
        <title>Analysis of mating type loci in Filobasidium floriforme.</title>
        <authorList>
            <person name="Nowrousian M."/>
        </authorList>
    </citation>
    <scope>NUCLEOTIDE SEQUENCE</scope>
    <source>
        <strain evidence="1">CBS 6242</strain>
    </source>
</reference>
<comment type="caution">
    <text evidence="1">The sequence shown here is derived from an EMBL/GenBank/DDBJ whole genome shotgun (WGS) entry which is preliminary data.</text>
</comment>
<dbReference type="EMBL" id="JABELV010000022">
    <property type="protein sequence ID" value="KAG7562979.1"/>
    <property type="molecule type" value="Genomic_DNA"/>
</dbReference>
<proteinExistence type="predicted"/>
<dbReference type="PANTHER" id="PTHR12459:SF19">
    <property type="entry name" value="TRANSMEMBRANE PROTEIN 135 N-TERMINAL DOMAIN-CONTAINING PROTEIN"/>
    <property type="match status" value="1"/>
</dbReference>
<organism evidence="1 2">
    <name type="scientific">Filobasidium floriforme</name>
    <dbReference type="NCBI Taxonomy" id="5210"/>
    <lineage>
        <taxon>Eukaryota</taxon>
        <taxon>Fungi</taxon>
        <taxon>Dikarya</taxon>
        <taxon>Basidiomycota</taxon>
        <taxon>Agaricomycotina</taxon>
        <taxon>Tremellomycetes</taxon>
        <taxon>Filobasidiales</taxon>
        <taxon>Filobasidiaceae</taxon>
        <taxon>Filobasidium</taxon>
    </lineage>
</organism>
<sequence>MLKTLLRPLEKNIRTAIFLSLYPTLFRLFNLIRRRSRLEVEGLEDPLNVLTPATSILSESSAKNRKRISSVLRELALPTNPAFLLAPLCVLLPPTWLAQLNLYSTTAAGLALARYISGKIDQGELRWRPSWAQSRFKHVRNAKRHRPYWMGEKDPGSVSTDELSQLALESQDGLGERCQGAGEVDLVVLLRNALRAGGSWWLFPLSQGWLLYTAVFEGDCFPTSYKDVIVSRSTRYVPTAESLGLSGDMAKSIPHPSSILSMFPMFTQSPHPHPPFPLPSIPGIEKQYESFLTIFRSANPAHDRAMCAALHPMEPSCVKNYVKAVGDAVPSAAGLVGGWSGLVTLLRWKTVSKNPPAALLKWLKSTARGTALIALSIGTAWAWVCAFQRILGPTTLPRARFSIGGILAGCWIMLVPSPRRLELGMYTFRLSLASLWKVGLKKGWWKYRASAKFLPFALAMTLLTYVKRRTPSAVDGWVGRTVKYLDQDIEARTGEDIVA</sequence>
<evidence type="ECO:0000313" key="2">
    <source>
        <dbReference type="Proteomes" id="UP000812966"/>
    </source>
</evidence>
<dbReference type="OrthoDB" id="291792at2759"/>
<name>A0A8K0JPA3_9TREE</name>
<gene>
    <name evidence="1" type="ORF">FFLO_01537</name>
</gene>
<dbReference type="InterPro" id="IPR026749">
    <property type="entry name" value="Tmem135"/>
</dbReference>
<dbReference type="Proteomes" id="UP000812966">
    <property type="component" value="Unassembled WGS sequence"/>
</dbReference>
<keyword evidence="2" id="KW-1185">Reference proteome</keyword>
<dbReference type="AlphaFoldDB" id="A0A8K0JPA3"/>
<protein>
    <submittedName>
        <fullName evidence="1">Uncharacterized protein</fullName>
    </submittedName>
</protein>
<accession>A0A8K0JPA3</accession>